<evidence type="ECO:0000313" key="2">
    <source>
        <dbReference type="Proteomes" id="UP000218615"/>
    </source>
</evidence>
<dbReference type="AlphaFoldDB" id="A0A284VPT8"/>
<accession>A0A284VPT8</accession>
<name>A0A284VPT8_9EURY</name>
<dbReference type="Proteomes" id="UP000218615">
    <property type="component" value="Unassembled WGS sequence"/>
</dbReference>
<reference evidence="2" key="1">
    <citation type="submission" date="2017-06" db="EMBL/GenBank/DDBJ databases">
        <authorList>
            <person name="Cremers G."/>
        </authorList>
    </citation>
    <scope>NUCLEOTIDE SEQUENCE [LARGE SCALE GENOMIC DNA]</scope>
</reference>
<sequence>MGVIPTFLFFKGYEDSKIHSEPNDLGLRMKKLDISRDVAL</sequence>
<gene>
    <name evidence="1" type="ORF">MNV_250030</name>
</gene>
<evidence type="ECO:0000313" key="1">
    <source>
        <dbReference type="EMBL" id="SNQ61213.1"/>
    </source>
</evidence>
<protein>
    <submittedName>
        <fullName evidence="1">Uncharacterized protein</fullName>
    </submittedName>
</protein>
<keyword evidence="2" id="KW-1185">Reference proteome</keyword>
<proteinExistence type="predicted"/>
<organism evidence="1 2">
    <name type="scientific">Candidatus Methanoperedens nitratireducens</name>
    <dbReference type="NCBI Taxonomy" id="1392998"/>
    <lineage>
        <taxon>Archaea</taxon>
        <taxon>Methanobacteriati</taxon>
        <taxon>Methanobacteriota</taxon>
        <taxon>Stenosarchaea group</taxon>
        <taxon>Methanomicrobia</taxon>
        <taxon>Methanosarcinales</taxon>
        <taxon>ANME-2 cluster</taxon>
        <taxon>Candidatus Methanoperedentaceae</taxon>
        <taxon>Candidatus Methanoperedens</taxon>
    </lineage>
</organism>
<dbReference type="EMBL" id="FZMP01000168">
    <property type="protein sequence ID" value="SNQ61213.1"/>
    <property type="molecule type" value="Genomic_DNA"/>
</dbReference>